<dbReference type="EMBL" id="ML119987">
    <property type="protein sequence ID" value="RPA71025.1"/>
    <property type="molecule type" value="Genomic_DNA"/>
</dbReference>
<name>A0A3N4H8F4_ASCIM</name>
<accession>A0A3N4H8F4</accession>
<gene>
    <name evidence="1" type="ORF">BJ508DRAFT_336481</name>
</gene>
<proteinExistence type="predicted"/>
<dbReference type="AlphaFoldDB" id="A0A3N4H8F4"/>
<keyword evidence="2" id="KW-1185">Reference proteome</keyword>
<organism evidence="1 2">
    <name type="scientific">Ascobolus immersus RN42</name>
    <dbReference type="NCBI Taxonomy" id="1160509"/>
    <lineage>
        <taxon>Eukaryota</taxon>
        <taxon>Fungi</taxon>
        <taxon>Dikarya</taxon>
        <taxon>Ascomycota</taxon>
        <taxon>Pezizomycotina</taxon>
        <taxon>Pezizomycetes</taxon>
        <taxon>Pezizales</taxon>
        <taxon>Ascobolaceae</taxon>
        <taxon>Ascobolus</taxon>
    </lineage>
</organism>
<dbReference type="Proteomes" id="UP000275078">
    <property type="component" value="Unassembled WGS sequence"/>
</dbReference>
<sequence length="167" mass="19431">MGSDGVFESYRAERALHHTIRFPLDNIPQKVQTTRSTTSLTFTIPPPPVSDLYHAPRSRAHRRHEPVILSRIDYGLDTNIFPEERDKNGQRVGGILYVTIFAKRVWTETPKGKRWELFGAEDEVSSWEVRVPSRYWNLPFEVRWDGKDNVVCRFGECDSGSLKSRRR</sequence>
<reference evidence="1 2" key="1">
    <citation type="journal article" date="2018" name="Nat. Ecol. Evol.">
        <title>Pezizomycetes genomes reveal the molecular basis of ectomycorrhizal truffle lifestyle.</title>
        <authorList>
            <person name="Murat C."/>
            <person name="Payen T."/>
            <person name="Noel B."/>
            <person name="Kuo A."/>
            <person name="Morin E."/>
            <person name="Chen J."/>
            <person name="Kohler A."/>
            <person name="Krizsan K."/>
            <person name="Balestrini R."/>
            <person name="Da Silva C."/>
            <person name="Montanini B."/>
            <person name="Hainaut M."/>
            <person name="Levati E."/>
            <person name="Barry K.W."/>
            <person name="Belfiori B."/>
            <person name="Cichocki N."/>
            <person name="Clum A."/>
            <person name="Dockter R.B."/>
            <person name="Fauchery L."/>
            <person name="Guy J."/>
            <person name="Iotti M."/>
            <person name="Le Tacon F."/>
            <person name="Lindquist E.A."/>
            <person name="Lipzen A."/>
            <person name="Malagnac F."/>
            <person name="Mello A."/>
            <person name="Molinier V."/>
            <person name="Miyauchi S."/>
            <person name="Poulain J."/>
            <person name="Riccioni C."/>
            <person name="Rubini A."/>
            <person name="Sitrit Y."/>
            <person name="Splivallo R."/>
            <person name="Traeger S."/>
            <person name="Wang M."/>
            <person name="Zifcakova L."/>
            <person name="Wipf D."/>
            <person name="Zambonelli A."/>
            <person name="Paolocci F."/>
            <person name="Nowrousian M."/>
            <person name="Ottonello S."/>
            <person name="Baldrian P."/>
            <person name="Spatafora J.W."/>
            <person name="Henrissat B."/>
            <person name="Nagy L.G."/>
            <person name="Aury J.M."/>
            <person name="Wincker P."/>
            <person name="Grigoriev I.V."/>
            <person name="Bonfante P."/>
            <person name="Martin F.M."/>
        </authorList>
    </citation>
    <scope>NUCLEOTIDE SEQUENCE [LARGE SCALE GENOMIC DNA]</scope>
    <source>
        <strain evidence="1 2">RN42</strain>
    </source>
</reference>
<evidence type="ECO:0000313" key="1">
    <source>
        <dbReference type="EMBL" id="RPA71025.1"/>
    </source>
</evidence>
<protein>
    <submittedName>
        <fullName evidence="1">Uncharacterized protein</fullName>
    </submittedName>
</protein>
<evidence type="ECO:0000313" key="2">
    <source>
        <dbReference type="Proteomes" id="UP000275078"/>
    </source>
</evidence>